<dbReference type="Proteomes" id="UP000276984">
    <property type="component" value="Chromosome"/>
</dbReference>
<evidence type="ECO:0000313" key="2">
    <source>
        <dbReference type="Proteomes" id="UP000276984"/>
    </source>
</evidence>
<gene>
    <name evidence="1" type="ORF">D8I30_14015</name>
</gene>
<dbReference type="InterPro" id="IPR015223">
    <property type="entry name" value="MipZ"/>
</dbReference>
<keyword evidence="2" id="KW-1185">Reference proteome</keyword>
<dbReference type="PANTHER" id="PTHR13696">
    <property type="entry name" value="P-LOOP CONTAINING NUCLEOSIDE TRIPHOSPHATE HYDROLASE"/>
    <property type="match status" value="1"/>
</dbReference>
<name>A0A494RMY9_9CAUL</name>
<proteinExistence type="predicted"/>
<dbReference type="AlphaFoldDB" id="A0A494RMY9"/>
<dbReference type="InterPro" id="IPR027417">
    <property type="entry name" value="P-loop_NTPase"/>
</dbReference>
<dbReference type="EMBL" id="CP032707">
    <property type="protein sequence ID" value="AYG96160.1"/>
    <property type="molecule type" value="Genomic_DNA"/>
</dbReference>
<dbReference type="CDD" id="cd02042">
    <property type="entry name" value="ParAB_family"/>
    <property type="match status" value="1"/>
</dbReference>
<sequence length="277" mass="30371">MAQPQVIVIGNEKGGAGKSTLAIHIVTGLLHAGRKVAVIDLDLRQRSLERFFANRAAWLKANGHELPQPIVPDMGDGKALHKADEAEQLAWFEAAYAEAKASADVILIDTPGGDTVLSRAAHSRADQIVTPMNDSFVDFDLLGQVDPVTLELLKPSIYSESVWEARKHRAITEGRQVTIDWIVVTNRLAVAEARNRRRLEERMAKLAKRVGFRVGPGLRDRVIYRELFPFGLTVADLSNDIRPVSVSLAHVAARQELRNLMQALGLDDALAPLDAAA</sequence>
<protein>
    <submittedName>
        <fullName evidence="1">ATPase</fullName>
    </submittedName>
</protein>
<dbReference type="Gene3D" id="3.40.50.300">
    <property type="entry name" value="P-loop containing nucleotide triphosphate hydrolases"/>
    <property type="match status" value="1"/>
</dbReference>
<dbReference type="OrthoDB" id="13869at2"/>
<dbReference type="InterPro" id="IPR050678">
    <property type="entry name" value="DNA_Partitioning_ATPase"/>
</dbReference>
<accession>A0A494RMY9</accession>
<dbReference type="PANTHER" id="PTHR13696:SF96">
    <property type="entry name" value="COBQ_COBB_MIND_PARA NUCLEOTIDE BINDING DOMAIN-CONTAINING PROTEIN"/>
    <property type="match status" value="1"/>
</dbReference>
<evidence type="ECO:0000313" key="1">
    <source>
        <dbReference type="EMBL" id="AYG96160.1"/>
    </source>
</evidence>
<reference evidence="1 2" key="1">
    <citation type="submission" date="2018-10" db="EMBL/GenBank/DDBJ databases">
        <title>Complete genome sequence of Brevundimonas naejangsanensis BRV3.</title>
        <authorList>
            <person name="Berrios L."/>
            <person name="Ely B."/>
        </authorList>
    </citation>
    <scope>NUCLEOTIDE SEQUENCE [LARGE SCALE GENOMIC DNA]</scope>
    <source>
        <strain evidence="1 2">BRV3</strain>
    </source>
</reference>
<organism evidence="1 2">
    <name type="scientific">Brevundimonas naejangsanensis</name>
    <dbReference type="NCBI Taxonomy" id="588932"/>
    <lineage>
        <taxon>Bacteria</taxon>
        <taxon>Pseudomonadati</taxon>
        <taxon>Pseudomonadota</taxon>
        <taxon>Alphaproteobacteria</taxon>
        <taxon>Caulobacterales</taxon>
        <taxon>Caulobacteraceae</taxon>
        <taxon>Brevundimonas</taxon>
    </lineage>
</organism>
<dbReference type="SUPFAM" id="SSF52540">
    <property type="entry name" value="P-loop containing nucleoside triphosphate hydrolases"/>
    <property type="match status" value="1"/>
</dbReference>
<dbReference type="Pfam" id="PF09140">
    <property type="entry name" value="MipZ"/>
    <property type="match status" value="1"/>
</dbReference>
<dbReference type="RefSeq" id="WP_121483272.1">
    <property type="nucleotide sequence ID" value="NZ_CP032707.1"/>
</dbReference>